<dbReference type="EMBL" id="NBSK02000007">
    <property type="protein sequence ID" value="KAJ0195032.1"/>
    <property type="molecule type" value="Genomic_DNA"/>
</dbReference>
<feature type="domain" description="Reverse transcriptase Ty1/copia-type" evidence="3">
    <location>
        <begin position="182"/>
        <end position="322"/>
    </location>
</feature>
<dbReference type="PANTHER" id="PTHR42648">
    <property type="entry name" value="TRANSPOSASE, PUTATIVE-RELATED"/>
    <property type="match status" value="1"/>
</dbReference>
<proteinExistence type="predicted"/>
<evidence type="ECO:0000313" key="5">
    <source>
        <dbReference type="EMBL" id="KAJ0195032.1"/>
    </source>
</evidence>
<name>A0A9R1X3S5_LACSA</name>
<gene>
    <name evidence="5" type="ORF">LSAT_V11C700367740</name>
</gene>
<keyword evidence="2" id="KW-0378">Hydrolase</keyword>
<evidence type="ECO:0000256" key="1">
    <source>
        <dbReference type="ARBA" id="ARBA00022723"/>
    </source>
</evidence>
<dbReference type="Pfam" id="PF07727">
    <property type="entry name" value="RVT_2"/>
    <property type="match status" value="1"/>
</dbReference>
<accession>A0A9R1X3S5</accession>
<comment type="caution">
    <text evidence="5">The sequence shown here is derived from an EMBL/GenBank/DDBJ whole genome shotgun (WGS) entry which is preliminary data.</text>
</comment>
<feature type="domain" description="Retroviral polymerase SH3-like" evidence="4">
    <location>
        <begin position="26"/>
        <end position="89"/>
    </location>
</feature>
<dbReference type="Proteomes" id="UP000235145">
    <property type="component" value="Unassembled WGS sequence"/>
</dbReference>
<keyword evidence="6" id="KW-1185">Reference proteome</keyword>
<keyword evidence="1" id="KW-0479">Metal-binding</keyword>
<evidence type="ECO:0000259" key="3">
    <source>
        <dbReference type="Pfam" id="PF07727"/>
    </source>
</evidence>
<dbReference type="InterPro" id="IPR013103">
    <property type="entry name" value="RVT_2"/>
</dbReference>
<dbReference type="GO" id="GO:0016787">
    <property type="term" value="F:hydrolase activity"/>
    <property type="evidence" value="ECO:0007669"/>
    <property type="project" value="UniProtKB-KW"/>
</dbReference>
<evidence type="ECO:0000256" key="2">
    <source>
        <dbReference type="ARBA" id="ARBA00022801"/>
    </source>
</evidence>
<evidence type="ECO:0008006" key="7">
    <source>
        <dbReference type="Google" id="ProtNLM"/>
    </source>
</evidence>
<dbReference type="InterPro" id="IPR043502">
    <property type="entry name" value="DNA/RNA_pol_sf"/>
</dbReference>
<dbReference type="SUPFAM" id="SSF56672">
    <property type="entry name" value="DNA/RNA polymerases"/>
    <property type="match status" value="1"/>
</dbReference>
<dbReference type="GO" id="GO:0046872">
    <property type="term" value="F:metal ion binding"/>
    <property type="evidence" value="ECO:0007669"/>
    <property type="project" value="UniProtKB-KW"/>
</dbReference>
<evidence type="ECO:0000259" key="4">
    <source>
        <dbReference type="Pfam" id="PF25597"/>
    </source>
</evidence>
<dbReference type="AlphaFoldDB" id="A0A9R1X3S5"/>
<dbReference type="PANTHER" id="PTHR42648:SF30">
    <property type="entry name" value="RIBONUCLEASE H-LIKE DOMAIN, GAG-PRE-INTEGRASE DOMAIN PROTEIN-RELATED"/>
    <property type="match status" value="1"/>
</dbReference>
<dbReference type="Pfam" id="PF25597">
    <property type="entry name" value="SH3_retrovirus"/>
    <property type="match status" value="1"/>
</dbReference>
<sequence>MLSKNTPYKLWCKKVPNLSYLKVWGCRAVARLTEPKRKTLGERGIDGIFIGYAEHSKDYRFYILESNDSLTVNIIIESRDAIFDEERFTSIPRPRDMIQQSFSKKTTQAEEAFGGTSYVPKLRMSSRARKAKSFGSDFQLYLVEGTKDENEHPKTFSEAMASIDVHFWKEPIQDEIDSIMHNNTWILKRKMKMDGTNDKYKAKLVIQRFRQKEGIDFLDTYAPVAKISTIRLLLSLVAIHNLVIQQMDVKTSFLNSELDEEIYMKQTEGFVMPGNEHKVCKLKNSLYGLKQAPKQWHQKFDDVVLSNGFALNQADKCAFSKFCAYDPSLKLLPNKGSLVFQLEYSTAICCLMYVMISSRLDITYVVGRLSRYISNPSIHH</sequence>
<organism evidence="5 6">
    <name type="scientific">Lactuca sativa</name>
    <name type="common">Garden lettuce</name>
    <dbReference type="NCBI Taxonomy" id="4236"/>
    <lineage>
        <taxon>Eukaryota</taxon>
        <taxon>Viridiplantae</taxon>
        <taxon>Streptophyta</taxon>
        <taxon>Embryophyta</taxon>
        <taxon>Tracheophyta</taxon>
        <taxon>Spermatophyta</taxon>
        <taxon>Magnoliopsida</taxon>
        <taxon>eudicotyledons</taxon>
        <taxon>Gunneridae</taxon>
        <taxon>Pentapetalae</taxon>
        <taxon>asterids</taxon>
        <taxon>campanulids</taxon>
        <taxon>Asterales</taxon>
        <taxon>Asteraceae</taxon>
        <taxon>Cichorioideae</taxon>
        <taxon>Cichorieae</taxon>
        <taxon>Lactucinae</taxon>
        <taxon>Lactuca</taxon>
    </lineage>
</organism>
<evidence type="ECO:0000313" key="6">
    <source>
        <dbReference type="Proteomes" id="UP000235145"/>
    </source>
</evidence>
<protein>
    <recommendedName>
        <fullName evidence="7">Reverse transcriptase Ty1/copia-type domain-containing protein</fullName>
    </recommendedName>
</protein>
<dbReference type="InterPro" id="IPR057670">
    <property type="entry name" value="SH3_retrovirus"/>
</dbReference>
<reference evidence="5 6" key="1">
    <citation type="journal article" date="2017" name="Nat. Commun.">
        <title>Genome assembly with in vitro proximity ligation data and whole-genome triplication in lettuce.</title>
        <authorList>
            <person name="Reyes-Chin-Wo S."/>
            <person name="Wang Z."/>
            <person name="Yang X."/>
            <person name="Kozik A."/>
            <person name="Arikit S."/>
            <person name="Song C."/>
            <person name="Xia L."/>
            <person name="Froenicke L."/>
            <person name="Lavelle D.O."/>
            <person name="Truco M.J."/>
            <person name="Xia R."/>
            <person name="Zhu S."/>
            <person name="Xu C."/>
            <person name="Xu H."/>
            <person name="Xu X."/>
            <person name="Cox K."/>
            <person name="Korf I."/>
            <person name="Meyers B.C."/>
            <person name="Michelmore R.W."/>
        </authorList>
    </citation>
    <scope>NUCLEOTIDE SEQUENCE [LARGE SCALE GENOMIC DNA]</scope>
    <source>
        <strain evidence="6">cv. Salinas</strain>
        <tissue evidence="5">Seedlings</tissue>
    </source>
</reference>
<dbReference type="InterPro" id="IPR039537">
    <property type="entry name" value="Retrotran_Ty1/copia-like"/>
</dbReference>